<gene>
    <name evidence="2" type="ORF">DSPE1174_LOCUS10294</name>
</gene>
<keyword evidence="1" id="KW-0472">Membrane</keyword>
<name>A0A7S2FRY4_9STRA</name>
<keyword evidence="1" id="KW-0812">Transmembrane</keyword>
<protein>
    <submittedName>
        <fullName evidence="2">Uncharacterized protein</fullName>
    </submittedName>
</protein>
<sequence length="177" mass="20084">MTIFCIFNQLYDVIGKDIPAGSDIILTGTLASVLAVLSYYCLKTIGTEVTFFKQAFAKYFPRTHANMVKWEQRERKRLSMDYHTIQLQMSMDSPATMDEEKYEEGKELSDVSDVSEETMTGENLHGLEPLIQDIIIESVIEEFTTPSSPVIDDETNDYALECGKGRSCLNSIERRSL</sequence>
<accession>A0A7S2FRY4</accession>
<feature type="transmembrane region" description="Helical" evidence="1">
    <location>
        <begin position="24"/>
        <end position="42"/>
    </location>
</feature>
<organism evidence="2">
    <name type="scientific">Octactis speculum</name>
    <dbReference type="NCBI Taxonomy" id="3111310"/>
    <lineage>
        <taxon>Eukaryota</taxon>
        <taxon>Sar</taxon>
        <taxon>Stramenopiles</taxon>
        <taxon>Ochrophyta</taxon>
        <taxon>Dictyochophyceae</taxon>
        <taxon>Dictyochales</taxon>
        <taxon>Dictyochaceae</taxon>
        <taxon>Octactis</taxon>
    </lineage>
</organism>
<proteinExistence type="predicted"/>
<dbReference type="AlphaFoldDB" id="A0A7S2FRY4"/>
<evidence type="ECO:0000313" key="2">
    <source>
        <dbReference type="EMBL" id="CAD9407827.1"/>
    </source>
</evidence>
<keyword evidence="1" id="KW-1133">Transmembrane helix</keyword>
<evidence type="ECO:0000256" key="1">
    <source>
        <dbReference type="SAM" id="Phobius"/>
    </source>
</evidence>
<reference evidence="2" key="1">
    <citation type="submission" date="2021-01" db="EMBL/GenBank/DDBJ databases">
        <authorList>
            <person name="Corre E."/>
            <person name="Pelletier E."/>
            <person name="Niang G."/>
            <person name="Scheremetjew M."/>
            <person name="Finn R."/>
            <person name="Kale V."/>
            <person name="Holt S."/>
            <person name="Cochrane G."/>
            <person name="Meng A."/>
            <person name="Brown T."/>
            <person name="Cohen L."/>
        </authorList>
    </citation>
    <scope>NUCLEOTIDE SEQUENCE</scope>
    <source>
        <strain evidence="2">CCMP1381</strain>
    </source>
</reference>
<dbReference type="EMBL" id="HBGS01019803">
    <property type="protein sequence ID" value="CAD9407827.1"/>
    <property type="molecule type" value="Transcribed_RNA"/>
</dbReference>